<protein>
    <submittedName>
        <fullName evidence="1">Uncharacterized protein</fullName>
    </submittedName>
</protein>
<dbReference type="EMBL" id="JACRUN010000009">
    <property type="protein sequence ID" value="MBC5835984.1"/>
    <property type="molecule type" value="Genomic_DNA"/>
</dbReference>
<dbReference type="RefSeq" id="WP_166130371.1">
    <property type="nucleotide sequence ID" value="NZ_JAANOQ010000008.1"/>
</dbReference>
<dbReference type="Proteomes" id="UP000605990">
    <property type="component" value="Unassembled WGS sequence"/>
</dbReference>
<gene>
    <name evidence="1" type="ORF">H8R27_13900</name>
</gene>
<keyword evidence="2" id="KW-1185">Reference proteome</keyword>
<evidence type="ECO:0000313" key="2">
    <source>
        <dbReference type="Proteomes" id="UP000605990"/>
    </source>
</evidence>
<comment type="caution">
    <text evidence="1">The sequence shown here is derived from an EMBL/GenBank/DDBJ whole genome shotgun (WGS) entry which is preliminary data.</text>
</comment>
<name>A0ABR7J2B9_9FLAO</name>
<accession>A0ABR7J2B9</accession>
<reference evidence="1 2" key="1">
    <citation type="submission" date="2020-08" db="EMBL/GenBank/DDBJ databases">
        <title>Description of novel Flavobacterium F-408 isolate.</title>
        <authorList>
            <person name="Saticioglu I.B."/>
            <person name="Duman M."/>
            <person name="Altun S."/>
        </authorList>
    </citation>
    <scope>NUCLEOTIDE SEQUENCE [LARGE SCALE GENOMIC DNA]</scope>
    <source>
        <strain evidence="1 2">F-408</strain>
    </source>
</reference>
<proteinExistence type="predicted"/>
<sequence>MLKKIFHKLLFITPLLGLILSYATGITTTSIELNKETSYVQSEKNTLKALSFYHEIEETNDFSDFFYEESELEDDFEFDWLTPISNSETFISSVTEDQKLYNKTSFCLLQKSTPLYDLFCNWKHHLS</sequence>
<organism evidence="1 2">
    <name type="scientific">Flavobacterium bernardetii</name>
    <dbReference type="NCBI Taxonomy" id="2813823"/>
    <lineage>
        <taxon>Bacteria</taxon>
        <taxon>Pseudomonadati</taxon>
        <taxon>Bacteroidota</taxon>
        <taxon>Flavobacteriia</taxon>
        <taxon>Flavobacteriales</taxon>
        <taxon>Flavobacteriaceae</taxon>
        <taxon>Flavobacterium</taxon>
    </lineage>
</organism>
<evidence type="ECO:0000313" key="1">
    <source>
        <dbReference type="EMBL" id="MBC5835984.1"/>
    </source>
</evidence>